<dbReference type="SUPFAM" id="SSF57850">
    <property type="entry name" value="RING/U-box"/>
    <property type="match status" value="1"/>
</dbReference>
<name>A0A9J6E970_RHIMP</name>
<keyword evidence="2" id="KW-1185">Reference proteome</keyword>
<accession>A0A9J6E970</accession>
<dbReference type="EMBL" id="JABSTU010000005">
    <property type="protein sequence ID" value="KAH8030855.1"/>
    <property type="molecule type" value="Genomic_DNA"/>
</dbReference>
<protein>
    <submittedName>
        <fullName evidence="1">Uncharacterized protein</fullName>
    </submittedName>
</protein>
<dbReference type="GO" id="GO:0061630">
    <property type="term" value="F:ubiquitin protein ligase activity"/>
    <property type="evidence" value="ECO:0007669"/>
    <property type="project" value="TreeGrafter"/>
</dbReference>
<dbReference type="Pfam" id="PF13920">
    <property type="entry name" value="zf-C3HC4_3"/>
    <property type="match status" value="1"/>
</dbReference>
<proteinExistence type="predicted"/>
<dbReference type="InterPro" id="IPR051438">
    <property type="entry name" value="RNF_E3_ubiq-protein_ligase"/>
</dbReference>
<comment type="caution">
    <text evidence="1">The sequence shown here is derived from an EMBL/GenBank/DDBJ whole genome shotgun (WGS) entry which is preliminary data.</text>
</comment>
<dbReference type="InterPro" id="IPR013083">
    <property type="entry name" value="Znf_RING/FYVE/PHD"/>
</dbReference>
<gene>
    <name evidence="1" type="ORF">HPB51_011899</name>
</gene>
<sequence length="216" mass="24478">MTHRASGAATCGIHAAHATEPRLQLFCGRVPFATALLPCNHVFCHECQGEVMDHLECPIDRMPFEEDQLVRLRFEQSHLEQLSVVCTVGGRKCGTFSGKLSELRDHMRKCGNVDVQCEKCQTYIASEAAEEHHIECYTERDGRCVSNDVRAQKAVEEVRRIKQYLQAFRQQSLGEHDTRHDNLVNGANEVEKLASPERALSVGQEMHGGHHERRKF</sequence>
<reference evidence="1" key="1">
    <citation type="journal article" date="2020" name="Cell">
        <title>Large-Scale Comparative Analyses of Tick Genomes Elucidate Their Genetic Diversity and Vector Capacities.</title>
        <authorList>
            <consortium name="Tick Genome and Microbiome Consortium (TIGMIC)"/>
            <person name="Jia N."/>
            <person name="Wang J."/>
            <person name="Shi W."/>
            <person name="Du L."/>
            <person name="Sun Y."/>
            <person name="Zhan W."/>
            <person name="Jiang J.F."/>
            <person name="Wang Q."/>
            <person name="Zhang B."/>
            <person name="Ji P."/>
            <person name="Bell-Sakyi L."/>
            <person name="Cui X.M."/>
            <person name="Yuan T.T."/>
            <person name="Jiang B.G."/>
            <person name="Yang W.F."/>
            <person name="Lam T.T."/>
            <person name="Chang Q.C."/>
            <person name="Ding S.J."/>
            <person name="Wang X.J."/>
            <person name="Zhu J.G."/>
            <person name="Ruan X.D."/>
            <person name="Zhao L."/>
            <person name="Wei J.T."/>
            <person name="Ye R.Z."/>
            <person name="Que T.C."/>
            <person name="Du C.H."/>
            <person name="Zhou Y.H."/>
            <person name="Cheng J.X."/>
            <person name="Dai P.F."/>
            <person name="Guo W.B."/>
            <person name="Han X.H."/>
            <person name="Huang E.J."/>
            <person name="Li L.F."/>
            <person name="Wei W."/>
            <person name="Gao Y.C."/>
            <person name="Liu J.Z."/>
            <person name="Shao H.Z."/>
            <person name="Wang X."/>
            <person name="Wang C.C."/>
            <person name="Yang T.C."/>
            <person name="Huo Q.B."/>
            <person name="Li W."/>
            <person name="Chen H.Y."/>
            <person name="Chen S.E."/>
            <person name="Zhou L.G."/>
            <person name="Ni X.B."/>
            <person name="Tian J.H."/>
            <person name="Sheng Y."/>
            <person name="Liu T."/>
            <person name="Pan Y.S."/>
            <person name="Xia L.Y."/>
            <person name="Li J."/>
            <person name="Zhao F."/>
            <person name="Cao W.C."/>
        </authorList>
    </citation>
    <scope>NUCLEOTIDE SEQUENCE</scope>
    <source>
        <strain evidence="1">Rmic-2018</strain>
    </source>
</reference>
<dbReference type="Proteomes" id="UP000821866">
    <property type="component" value="Chromosome 3"/>
</dbReference>
<dbReference type="PANTHER" id="PTHR46016:SF1">
    <property type="entry name" value="RING-TYPE DOMAIN-CONTAINING PROTEIN"/>
    <property type="match status" value="1"/>
</dbReference>
<dbReference type="PANTHER" id="PTHR46016">
    <property type="entry name" value="ZINC FINGER, RING/FYVE/PHD-TYPE"/>
    <property type="match status" value="1"/>
</dbReference>
<dbReference type="GO" id="GO:0006511">
    <property type="term" value="P:ubiquitin-dependent protein catabolic process"/>
    <property type="evidence" value="ECO:0007669"/>
    <property type="project" value="TreeGrafter"/>
</dbReference>
<dbReference type="AlphaFoldDB" id="A0A9J6E970"/>
<organism evidence="1 2">
    <name type="scientific">Rhipicephalus microplus</name>
    <name type="common">Cattle tick</name>
    <name type="synonym">Boophilus microplus</name>
    <dbReference type="NCBI Taxonomy" id="6941"/>
    <lineage>
        <taxon>Eukaryota</taxon>
        <taxon>Metazoa</taxon>
        <taxon>Ecdysozoa</taxon>
        <taxon>Arthropoda</taxon>
        <taxon>Chelicerata</taxon>
        <taxon>Arachnida</taxon>
        <taxon>Acari</taxon>
        <taxon>Parasitiformes</taxon>
        <taxon>Ixodida</taxon>
        <taxon>Ixodoidea</taxon>
        <taxon>Ixodidae</taxon>
        <taxon>Rhipicephalinae</taxon>
        <taxon>Rhipicephalus</taxon>
        <taxon>Boophilus</taxon>
    </lineage>
</organism>
<evidence type="ECO:0000313" key="2">
    <source>
        <dbReference type="Proteomes" id="UP000821866"/>
    </source>
</evidence>
<dbReference type="GO" id="GO:0000209">
    <property type="term" value="P:protein polyubiquitination"/>
    <property type="evidence" value="ECO:0007669"/>
    <property type="project" value="TreeGrafter"/>
</dbReference>
<dbReference type="Gene3D" id="3.30.40.10">
    <property type="entry name" value="Zinc/RING finger domain, C3HC4 (zinc finger)"/>
    <property type="match status" value="1"/>
</dbReference>
<evidence type="ECO:0000313" key="1">
    <source>
        <dbReference type="EMBL" id="KAH8030855.1"/>
    </source>
</evidence>
<reference evidence="1" key="2">
    <citation type="submission" date="2021-09" db="EMBL/GenBank/DDBJ databases">
        <authorList>
            <person name="Jia N."/>
            <person name="Wang J."/>
            <person name="Shi W."/>
            <person name="Du L."/>
            <person name="Sun Y."/>
            <person name="Zhan W."/>
            <person name="Jiang J."/>
            <person name="Wang Q."/>
            <person name="Zhang B."/>
            <person name="Ji P."/>
            <person name="Sakyi L.B."/>
            <person name="Cui X."/>
            <person name="Yuan T."/>
            <person name="Jiang B."/>
            <person name="Yang W."/>
            <person name="Lam T.T.-Y."/>
            <person name="Chang Q."/>
            <person name="Ding S."/>
            <person name="Wang X."/>
            <person name="Zhu J."/>
            <person name="Ruan X."/>
            <person name="Zhao L."/>
            <person name="Wei J."/>
            <person name="Que T."/>
            <person name="Du C."/>
            <person name="Cheng J."/>
            <person name="Dai P."/>
            <person name="Han X."/>
            <person name="Huang E."/>
            <person name="Gao Y."/>
            <person name="Liu J."/>
            <person name="Shao H."/>
            <person name="Ye R."/>
            <person name="Li L."/>
            <person name="Wei W."/>
            <person name="Wang X."/>
            <person name="Wang C."/>
            <person name="Huo Q."/>
            <person name="Li W."/>
            <person name="Guo W."/>
            <person name="Chen H."/>
            <person name="Chen S."/>
            <person name="Zhou L."/>
            <person name="Zhou L."/>
            <person name="Ni X."/>
            <person name="Tian J."/>
            <person name="Zhou Y."/>
            <person name="Sheng Y."/>
            <person name="Liu T."/>
            <person name="Pan Y."/>
            <person name="Xia L."/>
            <person name="Li J."/>
            <person name="Zhao F."/>
            <person name="Cao W."/>
        </authorList>
    </citation>
    <scope>NUCLEOTIDE SEQUENCE</scope>
    <source>
        <strain evidence="1">Rmic-2018</strain>
        <tissue evidence="1">Larvae</tissue>
    </source>
</reference>